<dbReference type="Gene3D" id="3.10.450.50">
    <property type="match status" value="1"/>
</dbReference>
<sequence length="160" mass="18361">METANAVLFDAIALINLEGDLLDQGEFAAWLDLWQPEGLYVIPIDPQETDFKNSLNYAYDDHAMRAKRVHRLNSGESISTTPRARTLRTLSRFRLLEADEQVVVVRCAQSLWEHRKGSSRNYAADITYQLGRQGETWQIRQKVIRLINSDDALHTIGYIL</sequence>
<protein>
    <submittedName>
        <fullName evidence="6">Aromatic-ring-hydroxylating dioxygenase subunit beta</fullName>
    </submittedName>
</protein>
<dbReference type="Pfam" id="PF00866">
    <property type="entry name" value="Ring_hydroxyl_B"/>
    <property type="match status" value="1"/>
</dbReference>
<dbReference type="PANTHER" id="PTHR41534:SF2">
    <property type="entry name" value="3-PHENYLPROPIONATE_CINNAMIC ACID DIOXYGENASE SUBUNIT BETA"/>
    <property type="match status" value="1"/>
</dbReference>
<evidence type="ECO:0000313" key="7">
    <source>
        <dbReference type="Proteomes" id="UP001589792"/>
    </source>
</evidence>
<evidence type="ECO:0000256" key="3">
    <source>
        <dbReference type="ARBA" id="ARBA00022797"/>
    </source>
</evidence>
<evidence type="ECO:0000256" key="5">
    <source>
        <dbReference type="ARBA" id="ARBA00023002"/>
    </source>
</evidence>
<accession>A0ABV6E996</accession>
<dbReference type="PANTHER" id="PTHR41534">
    <property type="entry name" value="BLR3401 PROTEIN"/>
    <property type="match status" value="1"/>
</dbReference>
<comment type="similarity">
    <text evidence="2">Belongs to the bacterial ring-hydroxylating dioxygenase beta subunit family.</text>
</comment>
<evidence type="ECO:0000256" key="1">
    <source>
        <dbReference type="ARBA" id="ARBA00005211"/>
    </source>
</evidence>
<keyword evidence="5" id="KW-0560">Oxidoreductase</keyword>
<keyword evidence="3" id="KW-0058">Aromatic hydrocarbons catabolism</keyword>
<dbReference type="SUPFAM" id="SSF54427">
    <property type="entry name" value="NTF2-like"/>
    <property type="match status" value="1"/>
</dbReference>
<comment type="caution">
    <text evidence="6">The sequence shown here is derived from an EMBL/GenBank/DDBJ whole genome shotgun (WGS) entry which is preliminary data.</text>
</comment>
<comment type="pathway">
    <text evidence="1">Aromatic compound metabolism.</text>
</comment>
<organism evidence="6 7">
    <name type="scientific">Serratia aquatilis</name>
    <dbReference type="NCBI Taxonomy" id="1737515"/>
    <lineage>
        <taxon>Bacteria</taxon>
        <taxon>Pseudomonadati</taxon>
        <taxon>Pseudomonadota</taxon>
        <taxon>Gammaproteobacteria</taxon>
        <taxon>Enterobacterales</taxon>
        <taxon>Yersiniaceae</taxon>
        <taxon>Serratia</taxon>
    </lineage>
</organism>
<dbReference type="InterPro" id="IPR032710">
    <property type="entry name" value="NTF2-like_dom_sf"/>
</dbReference>
<keyword evidence="7" id="KW-1185">Reference proteome</keyword>
<evidence type="ECO:0000256" key="4">
    <source>
        <dbReference type="ARBA" id="ARBA00022964"/>
    </source>
</evidence>
<dbReference type="InterPro" id="IPR000391">
    <property type="entry name" value="Rng_hydr_dOase-bsu"/>
</dbReference>
<dbReference type="RefSeq" id="WP_380672970.1">
    <property type="nucleotide sequence ID" value="NZ_CP173186.1"/>
</dbReference>
<keyword evidence="4 6" id="KW-0223">Dioxygenase</keyword>
<evidence type="ECO:0000313" key="6">
    <source>
        <dbReference type="EMBL" id="MFC0225559.1"/>
    </source>
</evidence>
<dbReference type="Proteomes" id="UP001589792">
    <property type="component" value="Unassembled WGS sequence"/>
</dbReference>
<dbReference type="EMBL" id="JBHLXG010000003">
    <property type="protein sequence ID" value="MFC0225559.1"/>
    <property type="molecule type" value="Genomic_DNA"/>
</dbReference>
<reference evidence="6 7" key="1">
    <citation type="submission" date="2024-09" db="EMBL/GenBank/DDBJ databases">
        <authorList>
            <person name="Sun Q."/>
            <person name="Mori K."/>
        </authorList>
    </citation>
    <scope>NUCLEOTIDE SEQUENCE [LARGE SCALE GENOMIC DNA]</scope>
    <source>
        <strain evidence="6 7">CCM 8626</strain>
    </source>
</reference>
<proteinExistence type="inferred from homology"/>
<name>A0ABV6E996_9GAMM</name>
<dbReference type="GO" id="GO:0051213">
    <property type="term" value="F:dioxygenase activity"/>
    <property type="evidence" value="ECO:0007669"/>
    <property type="project" value="UniProtKB-KW"/>
</dbReference>
<evidence type="ECO:0000256" key="2">
    <source>
        <dbReference type="ARBA" id="ARBA00009570"/>
    </source>
</evidence>
<gene>
    <name evidence="6" type="ORF">ACFFJ3_03415</name>
</gene>